<name>A0A0R1S7T7_9LACO</name>
<dbReference type="AlphaFoldDB" id="A0A0R1S7T7"/>
<dbReference type="PROSITE" id="PS51482">
    <property type="entry name" value="DEGV"/>
    <property type="match status" value="1"/>
</dbReference>
<organism evidence="2 3">
    <name type="scientific">Lentilactobacillus diolivorans DSM 14421</name>
    <dbReference type="NCBI Taxonomy" id="1423739"/>
    <lineage>
        <taxon>Bacteria</taxon>
        <taxon>Bacillati</taxon>
        <taxon>Bacillota</taxon>
        <taxon>Bacilli</taxon>
        <taxon>Lactobacillales</taxon>
        <taxon>Lactobacillaceae</taxon>
        <taxon>Lentilactobacillus</taxon>
    </lineage>
</organism>
<accession>A0A0R1S7T7</accession>
<proteinExistence type="predicted"/>
<dbReference type="InterPro" id="IPR003797">
    <property type="entry name" value="DegV"/>
</dbReference>
<dbReference type="Pfam" id="PF02645">
    <property type="entry name" value="DegV"/>
    <property type="match status" value="1"/>
</dbReference>
<dbReference type="EMBL" id="AZEY01000108">
    <property type="protein sequence ID" value="KRL62387.1"/>
    <property type="molecule type" value="Genomic_DNA"/>
</dbReference>
<dbReference type="Gene3D" id="3.30.1180.10">
    <property type="match status" value="1"/>
</dbReference>
<dbReference type="InterPro" id="IPR043168">
    <property type="entry name" value="DegV_C"/>
</dbReference>
<protein>
    <submittedName>
        <fullName evidence="2">EDD domain protein, DegV family</fullName>
    </submittedName>
</protein>
<keyword evidence="1" id="KW-0446">Lipid-binding</keyword>
<dbReference type="PATRIC" id="fig|1423739.3.peg.1976"/>
<dbReference type="PANTHER" id="PTHR33434">
    <property type="entry name" value="DEGV DOMAIN-CONTAINING PROTEIN DR_1986-RELATED"/>
    <property type="match status" value="1"/>
</dbReference>
<evidence type="ECO:0000313" key="3">
    <source>
        <dbReference type="Proteomes" id="UP000052013"/>
    </source>
</evidence>
<dbReference type="GO" id="GO:0008289">
    <property type="term" value="F:lipid binding"/>
    <property type="evidence" value="ECO:0007669"/>
    <property type="project" value="UniProtKB-KW"/>
</dbReference>
<reference evidence="2 3" key="1">
    <citation type="journal article" date="2015" name="Genome Announc.">
        <title>Expanding the biotechnology potential of lactobacilli through comparative genomics of 213 strains and associated genera.</title>
        <authorList>
            <person name="Sun Z."/>
            <person name="Harris H.M."/>
            <person name="McCann A."/>
            <person name="Guo C."/>
            <person name="Argimon S."/>
            <person name="Zhang W."/>
            <person name="Yang X."/>
            <person name="Jeffery I.B."/>
            <person name="Cooney J.C."/>
            <person name="Kagawa T.F."/>
            <person name="Liu W."/>
            <person name="Song Y."/>
            <person name="Salvetti E."/>
            <person name="Wrobel A."/>
            <person name="Rasinkangas P."/>
            <person name="Parkhill J."/>
            <person name="Rea M.C."/>
            <person name="O'Sullivan O."/>
            <person name="Ritari J."/>
            <person name="Douillard F.P."/>
            <person name="Paul Ross R."/>
            <person name="Yang R."/>
            <person name="Briner A.E."/>
            <person name="Felis G.E."/>
            <person name="de Vos W.M."/>
            <person name="Barrangou R."/>
            <person name="Klaenhammer T.R."/>
            <person name="Caufield P.W."/>
            <person name="Cui Y."/>
            <person name="Zhang H."/>
            <person name="O'Toole P.W."/>
        </authorList>
    </citation>
    <scope>NUCLEOTIDE SEQUENCE [LARGE SCALE GENOMIC DNA]</scope>
    <source>
        <strain evidence="2 3">DSM 14421</strain>
    </source>
</reference>
<dbReference type="Proteomes" id="UP000052013">
    <property type="component" value="Unassembled WGS sequence"/>
</dbReference>
<sequence length="282" mass="31758">MNFMSNIKIVTDSAIHLSPADIHNYHIHVMNPPILVDGKLYGYVNKISSEKFLQLYNQSTKKPVIGQVSVDKLVKTYDELGADGSQILSIHLSDKLTDTYANAVKAAKKTNSRVTVLNSQVTAAGLAYQVTTAAKDIQTGKPLHEIQSDLENIRNNTRIYFSVQCNLQLVNHQIVGKLRGLLERQMNVQYILQFTNNEFSFVTRGRKEELVNKFWDQQLRTMHHERIVKLAILHSGGSQRATFLYKMLSDEFPFVPISMIATNPEMASFIGPESTGVTYLLG</sequence>
<evidence type="ECO:0000313" key="2">
    <source>
        <dbReference type="EMBL" id="KRL62387.1"/>
    </source>
</evidence>
<evidence type="ECO:0000256" key="1">
    <source>
        <dbReference type="ARBA" id="ARBA00023121"/>
    </source>
</evidence>
<dbReference type="NCBIfam" id="TIGR00762">
    <property type="entry name" value="DegV"/>
    <property type="match status" value="1"/>
</dbReference>
<dbReference type="STRING" id="1423739.FC85_GL001891"/>
<dbReference type="SUPFAM" id="SSF82549">
    <property type="entry name" value="DAK1/DegV-like"/>
    <property type="match status" value="1"/>
</dbReference>
<comment type="caution">
    <text evidence="2">The sequence shown here is derived from an EMBL/GenBank/DDBJ whole genome shotgun (WGS) entry which is preliminary data.</text>
</comment>
<gene>
    <name evidence="2" type="ORF">FC85_GL001891</name>
</gene>
<dbReference type="InterPro" id="IPR050270">
    <property type="entry name" value="DegV_domain_contain"/>
</dbReference>
<dbReference type="Gene3D" id="3.40.50.10170">
    <property type="match status" value="1"/>
</dbReference>
<dbReference type="PANTHER" id="PTHR33434:SF8">
    <property type="entry name" value="DEGV DOMAIN-CONTAINING PROTEIN SPR1019"/>
    <property type="match status" value="1"/>
</dbReference>